<accession>A0A4T2BC12</accession>
<sequence length="203" mass="22935">MGFFSDDGDSSRFVDEAKQKFGEERYEVGAKGELFMSRGFNTNRLTKDYAKFTSLSVPASMTDRSEMKGDIDICLVSGNRVLMIDIKAWNPRYVYWTIPVLKRPMRGIRPLRKDDSEWALSKQMELGVERYSKALPQATVKAIVVFAPTNGQNTVPLSVGLLVFPGGIRSYLARQSYKIARDFLGEPEAADPAVTQFLMKMKR</sequence>
<proteinExistence type="predicted"/>
<evidence type="ECO:0008006" key="3">
    <source>
        <dbReference type="Google" id="ProtNLM"/>
    </source>
</evidence>
<gene>
    <name evidence="1" type="ORF">D4765_18430</name>
</gene>
<protein>
    <recommendedName>
        <fullName evidence="3">NERD domain-containing protein</fullName>
    </recommendedName>
</protein>
<dbReference type="AlphaFoldDB" id="A0A4T2BC12"/>
<evidence type="ECO:0000313" key="1">
    <source>
        <dbReference type="EMBL" id="TIH28607.1"/>
    </source>
</evidence>
<organism evidence="1 2">
    <name type="scientific">Subtercola vilae</name>
    <dbReference type="NCBI Taxonomy" id="2056433"/>
    <lineage>
        <taxon>Bacteria</taxon>
        <taxon>Bacillati</taxon>
        <taxon>Actinomycetota</taxon>
        <taxon>Actinomycetes</taxon>
        <taxon>Micrococcales</taxon>
        <taxon>Microbacteriaceae</taxon>
        <taxon>Subtercola</taxon>
    </lineage>
</organism>
<keyword evidence="2" id="KW-1185">Reference proteome</keyword>
<reference evidence="1 2" key="1">
    <citation type="journal article" date="2019" name="Microorganisms">
        <title>Systematic Affiliation and Genome Analysis of Subtercola vilae DB165(T) with Particular Emphasis on Cold Adaptation of an Isolate from a High-Altitude Cold Volcano Lake.</title>
        <authorList>
            <person name="Villalobos A.S."/>
            <person name="Wiese J."/>
            <person name="Imhoff J.F."/>
            <person name="Dorador C."/>
            <person name="Keller A."/>
            <person name="Hentschel U."/>
        </authorList>
    </citation>
    <scope>NUCLEOTIDE SEQUENCE [LARGE SCALE GENOMIC DNA]</scope>
    <source>
        <strain evidence="1 2">DB165</strain>
    </source>
</reference>
<comment type="caution">
    <text evidence="1">The sequence shown here is derived from an EMBL/GenBank/DDBJ whole genome shotgun (WGS) entry which is preliminary data.</text>
</comment>
<dbReference type="RefSeq" id="WP_136643769.1">
    <property type="nucleotide sequence ID" value="NZ_QYRT01000069.1"/>
</dbReference>
<evidence type="ECO:0000313" key="2">
    <source>
        <dbReference type="Proteomes" id="UP000306192"/>
    </source>
</evidence>
<dbReference type="Proteomes" id="UP000306192">
    <property type="component" value="Unassembled WGS sequence"/>
</dbReference>
<dbReference type="EMBL" id="QYRT01000069">
    <property type="protein sequence ID" value="TIH28607.1"/>
    <property type="molecule type" value="Genomic_DNA"/>
</dbReference>
<name>A0A4T2BC12_9MICO</name>